<name>A0ABP9SWW6_9MICC</name>
<protein>
    <recommendedName>
        <fullName evidence="3">IrrE N-terminal-like domain-containing protein</fullName>
    </recommendedName>
</protein>
<evidence type="ECO:0008006" key="3">
    <source>
        <dbReference type="Google" id="ProtNLM"/>
    </source>
</evidence>
<reference evidence="2" key="1">
    <citation type="journal article" date="2019" name="Int. J. Syst. Evol. Microbiol.">
        <title>The Global Catalogue of Microorganisms (GCM) 10K type strain sequencing project: providing services to taxonomists for standard genome sequencing and annotation.</title>
        <authorList>
            <consortium name="The Broad Institute Genomics Platform"/>
            <consortium name="The Broad Institute Genome Sequencing Center for Infectious Disease"/>
            <person name="Wu L."/>
            <person name="Ma J."/>
        </authorList>
    </citation>
    <scope>NUCLEOTIDE SEQUENCE [LARGE SCALE GENOMIC DNA]</scope>
    <source>
        <strain evidence="2">JCM 18514</strain>
    </source>
</reference>
<evidence type="ECO:0000313" key="1">
    <source>
        <dbReference type="EMBL" id="GAA5202181.1"/>
    </source>
</evidence>
<proteinExistence type="predicted"/>
<sequence length="152" mass="16773">MVARKYDGVPVALSHGSRTATAAALSEIHLAPGMTACEVVEAVSTVIRKPIFLEPTVDDRFKMTTGGFAVTPEFVVIVFRGIDPHAYQMHSLFHELGHLLCGHRMCDRPGTQLESGAVDQLLWNETEREAEFLAYKITSLISRKTRNSQAFG</sequence>
<organism evidence="1 2">
    <name type="scientific">Arthrobacter gyeryongensis</name>
    <dbReference type="NCBI Taxonomy" id="1650592"/>
    <lineage>
        <taxon>Bacteria</taxon>
        <taxon>Bacillati</taxon>
        <taxon>Actinomycetota</taxon>
        <taxon>Actinomycetes</taxon>
        <taxon>Micrococcales</taxon>
        <taxon>Micrococcaceae</taxon>
        <taxon>Arthrobacter</taxon>
    </lineage>
</organism>
<accession>A0ABP9SWW6</accession>
<comment type="caution">
    <text evidence="1">The sequence shown here is derived from an EMBL/GenBank/DDBJ whole genome shotgun (WGS) entry which is preliminary data.</text>
</comment>
<evidence type="ECO:0000313" key="2">
    <source>
        <dbReference type="Proteomes" id="UP001500200"/>
    </source>
</evidence>
<dbReference type="Proteomes" id="UP001500200">
    <property type="component" value="Unassembled WGS sequence"/>
</dbReference>
<gene>
    <name evidence="1" type="ORF">GCM10023346_48500</name>
</gene>
<keyword evidence="2" id="KW-1185">Reference proteome</keyword>
<dbReference type="EMBL" id="BAABKK010000038">
    <property type="protein sequence ID" value="GAA5202181.1"/>
    <property type="molecule type" value="Genomic_DNA"/>
</dbReference>